<accession>A0A916WWX5</accession>
<dbReference type="PANTHER" id="PTHR30521">
    <property type="entry name" value="DEFERROCHELATASE/PEROXIDASE"/>
    <property type="match status" value="1"/>
</dbReference>
<dbReference type="GO" id="GO:0020037">
    <property type="term" value="F:heme binding"/>
    <property type="evidence" value="ECO:0007669"/>
    <property type="project" value="InterPro"/>
</dbReference>
<protein>
    <submittedName>
        <fullName evidence="10">Peroxidase</fullName>
    </submittedName>
</protein>
<dbReference type="GO" id="GO:0046872">
    <property type="term" value="F:metal ion binding"/>
    <property type="evidence" value="ECO:0007669"/>
    <property type="project" value="UniProtKB-KW"/>
</dbReference>
<dbReference type="Proteomes" id="UP000621454">
    <property type="component" value="Unassembled WGS sequence"/>
</dbReference>
<reference evidence="10" key="2">
    <citation type="submission" date="2020-09" db="EMBL/GenBank/DDBJ databases">
        <authorList>
            <person name="Sun Q."/>
            <person name="Zhou Y."/>
        </authorList>
    </citation>
    <scope>NUCLEOTIDE SEQUENCE</scope>
    <source>
        <strain evidence="10">CGMCC 1.12827</strain>
    </source>
</reference>
<dbReference type="PANTHER" id="PTHR30521:SF0">
    <property type="entry name" value="DYP-TYPE PEROXIDASE FAMILY PROTEIN"/>
    <property type="match status" value="1"/>
</dbReference>
<dbReference type="SUPFAM" id="SSF54909">
    <property type="entry name" value="Dimeric alpha+beta barrel"/>
    <property type="match status" value="1"/>
</dbReference>
<dbReference type="GO" id="GO:0004601">
    <property type="term" value="F:peroxidase activity"/>
    <property type="evidence" value="ECO:0007669"/>
    <property type="project" value="UniProtKB-KW"/>
</dbReference>
<keyword evidence="2 10" id="KW-0575">Peroxidase</keyword>
<organism evidence="10 11">
    <name type="scientific">Gordonia jinhuaensis</name>
    <dbReference type="NCBI Taxonomy" id="1517702"/>
    <lineage>
        <taxon>Bacteria</taxon>
        <taxon>Bacillati</taxon>
        <taxon>Actinomycetota</taxon>
        <taxon>Actinomycetes</taxon>
        <taxon>Mycobacteriales</taxon>
        <taxon>Gordoniaceae</taxon>
        <taxon>Gordonia</taxon>
    </lineage>
</organism>
<dbReference type="InterPro" id="IPR048327">
    <property type="entry name" value="Dyp_perox_N"/>
</dbReference>
<dbReference type="NCBIfam" id="TIGR01413">
    <property type="entry name" value="Dyp_perox_fam"/>
    <property type="match status" value="1"/>
</dbReference>
<feature type="domain" description="Dyp-type peroxidase C-terminal" evidence="9">
    <location>
        <begin position="127"/>
        <end position="289"/>
    </location>
</feature>
<evidence type="ECO:0000256" key="5">
    <source>
        <dbReference type="ARBA" id="ARBA00023004"/>
    </source>
</evidence>
<comment type="similarity">
    <text evidence="6">Belongs to the DyP-type peroxidase family.</text>
</comment>
<evidence type="ECO:0000256" key="6">
    <source>
        <dbReference type="ARBA" id="ARBA00025737"/>
    </source>
</evidence>
<comment type="cofactor">
    <cofactor evidence="1">
        <name>heme b</name>
        <dbReference type="ChEBI" id="CHEBI:60344"/>
    </cofactor>
</comment>
<evidence type="ECO:0000313" key="10">
    <source>
        <dbReference type="EMBL" id="GGB36339.1"/>
    </source>
</evidence>
<dbReference type="EMBL" id="BMGC01000018">
    <property type="protein sequence ID" value="GGB36339.1"/>
    <property type="molecule type" value="Genomic_DNA"/>
</dbReference>
<comment type="caution">
    <text evidence="10">The sequence shown here is derived from an EMBL/GenBank/DDBJ whole genome shotgun (WGS) entry which is preliminary data.</text>
</comment>
<feature type="region of interest" description="Disordered" evidence="7">
    <location>
        <begin position="294"/>
        <end position="344"/>
    </location>
</feature>
<evidence type="ECO:0000256" key="4">
    <source>
        <dbReference type="ARBA" id="ARBA00023002"/>
    </source>
</evidence>
<proteinExistence type="inferred from homology"/>
<dbReference type="InterPro" id="IPR048328">
    <property type="entry name" value="Dyp_perox_C"/>
</dbReference>
<dbReference type="Pfam" id="PF20628">
    <property type="entry name" value="Dyp_perox_C"/>
    <property type="match status" value="1"/>
</dbReference>
<gene>
    <name evidence="10" type="ORF">GCM10011489_25400</name>
</gene>
<keyword evidence="5" id="KW-0408">Iron</keyword>
<evidence type="ECO:0000256" key="7">
    <source>
        <dbReference type="SAM" id="MobiDB-lite"/>
    </source>
</evidence>
<dbReference type="InterPro" id="IPR011008">
    <property type="entry name" value="Dimeric_a/b-barrel"/>
</dbReference>
<dbReference type="GO" id="GO:0005829">
    <property type="term" value="C:cytosol"/>
    <property type="evidence" value="ECO:0007669"/>
    <property type="project" value="TreeGrafter"/>
</dbReference>
<evidence type="ECO:0000313" key="11">
    <source>
        <dbReference type="Proteomes" id="UP000621454"/>
    </source>
</evidence>
<dbReference type="InterPro" id="IPR006314">
    <property type="entry name" value="Dyp_peroxidase"/>
</dbReference>
<dbReference type="PROSITE" id="PS51404">
    <property type="entry name" value="DYP_PEROXIDASE"/>
    <property type="match status" value="1"/>
</dbReference>
<dbReference type="AlphaFoldDB" id="A0A916WWX5"/>
<dbReference type="Pfam" id="PF04261">
    <property type="entry name" value="Dyp_perox_N"/>
    <property type="match status" value="1"/>
</dbReference>
<evidence type="ECO:0000259" key="9">
    <source>
        <dbReference type="Pfam" id="PF20628"/>
    </source>
</evidence>
<name>A0A916WWX5_9ACTN</name>
<sequence length="344" mass="37097">MTEAAIFLVVTVDSGAEDVVAETLPDFTGLVRSVASRSVEAHLTCVVGIGSALWDRLFSGPRPDGLHPFIPLAGDIHTAPSTPGDMLFHIRGGRMDVCFEMATQLMSAFGDGVRVVDEVHGFRYFDMRDIIGFVDGTENPDGPAATVAVSITDEPDFVGGSYVIVQKYLHDMDAWNALSTEEQENAIGRSKWDNIEQDDDTKPTNSHTALTVIEDENGVQQQIMRDNMPFGRVGSDEFGTYFIGYAAHPSVTEEMLTNMFIGKPPGNHDRILDFSTAVTGGLFFVPSVEFLDDPPLLDDESATDQTTAEPDESHRDADPSAAVTPSTPSDPGDGSLGIGALKPR</sequence>
<keyword evidence="4" id="KW-0560">Oxidoreductase</keyword>
<evidence type="ECO:0000256" key="2">
    <source>
        <dbReference type="ARBA" id="ARBA00022559"/>
    </source>
</evidence>
<feature type="domain" description="Dyp-type peroxidase N-terminal" evidence="8">
    <location>
        <begin position="1"/>
        <end position="123"/>
    </location>
</feature>
<keyword evidence="11" id="KW-1185">Reference proteome</keyword>
<evidence type="ECO:0000259" key="8">
    <source>
        <dbReference type="Pfam" id="PF04261"/>
    </source>
</evidence>
<reference evidence="10" key="1">
    <citation type="journal article" date="2014" name="Int. J. Syst. Evol. Microbiol.">
        <title>Complete genome sequence of Corynebacterium casei LMG S-19264T (=DSM 44701T), isolated from a smear-ripened cheese.</title>
        <authorList>
            <consortium name="US DOE Joint Genome Institute (JGI-PGF)"/>
            <person name="Walter F."/>
            <person name="Albersmeier A."/>
            <person name="Kalinowski J."/>
            <person name="Ruckert C."/>
        </authorList>
    </citation>
    <scope>NUCLEOTIDE SEQUENCE</scope>
    <source>
        <strain evidence="10">CGMCC 1.12827</strain>
    </source>
</reference>
<evidence type="ECO:0000256" key="1">
    <source>
        <dbReference type="ARBA" id="ARBA00001970"/>
    </source>
</evidence>
<evidence type="ECO:0000256" key="3">
    <source>
        <dbReference type="ARBA" id="ARBA00022723"/>
    </source>
</evidence>
<keyword evidence="3" id="KW-0479">Metal-binding</keyword>